<dbReference type="VEuPathDB" id="FungiDB:YALI0_B00308g"/>
<feature type="compositionally biased region" description="Acidic residues" evidence="13">
    <location>
        <begin position="214"/>
        <end position="228"/>
    </location>
</feature>
<dbReference type="PROSITE" id="PS51479">
    <property type="entry name" value="ZF_RTR1"/>
    <property type="match status" value="1"/>
</dbReference>
<dbReference type="EMBL" id="KZ859084">
    <property type="protein sequence ID" value="RDW23452.1"/>
    <property type="molecule type" value="Genomic_DNA"/>
</dbReference>
<keyword evidence="6 12" id="KW-0862">Zinc</keyword>
<dbReference type="Proteomes" id="UP000256601">
    <property type="component" value="Unassembled WGS sequence"/>
</dbReference>
<dbReference type="GO" id="GO:0008270">
    <property type="term" value="F:zinc ion binding"/>
    <property type="evidence" value="ECO:0007669"/>
    <property type="project" value="UniProtKB-KW"/>
</dbReference>
<feature type="region of interest" description="Disordered" evidence="13">
    <location>
        <begin position="209"/>
        <end position="249"/>
    </location>
</feature>
<organism evidence="15 17">
    <name type="scientific">Yarrowia lipolytica</name>
    <name type="common">Candida lipolytica</name>
    <dbReference type="NCBI Taxonomy" id="4952"/>
    <lineage>
        <taxon>Eukaryota</taxon>
        <taxon>Fungi</taxon>
        <taxon>Dikarya</taxon>
        <taxon>Ascomycota</taxon>
        <taxon>Saccharomycotina</taxon>
        <taxon>Dipodascomycetes</taxon>
        <taxon>Dipodascales</taxon>
        <taxon>Dipodascales incertae sedis</taxon>
        <taxon>Yarrowia</taxon>
    </lineage>
</organism>
<dbReference type="GO" id="GO:0005634">
    <property type="term" value="C:nucleus"/>
    <property type="evidence" value="ECO:0007669"/>
    <property type="project" value="UniProtKB-SubCell"/>
</dbReference>
<reference evidence="16 18" key="2">
    <citation type="submission" date="2018-07" db="EMBL/GenBank/DDBJ databases">
        <title>Draft Genome Assemblies for Five Robust Yarrowia lipolytica Strains Exhibiting High Lipid Production and Pentose Sugar Utilization and Sugar Alcohol Secretion from Undetoxified Lignocellulosic Biomass Hydrolysates.</title>
        <authorList>
            <consortium name="DOE Joint Genome Institute"/>
            <person name="Walker C."/>
            <person name="Ryu S."/>
            <person name="Na H."/>
            <person name="Zane M."/>
            <person name="LaButti K."/>
            <person name="Lipzen A."/>
            <person name="Haridas S."/>
            <person name="Barry K."/>
            <person name="Grigoriev I.V."/>
            <person name="Quarterman J."/>
            <person name="Slininger P."/>
            <person name="Dien B."/>
            <person name="Trinh C.T."/>
        </authorList>
    </citation>
    <scope>NUCLEOTIDE SEQUENCE [LARGE SCALE GENOMIC DNA]</scope>
    <source>
        <strain evidence="16 18">YB392</strain>
    </source>
</reference>
<keyword evidence="8 12" id="KW-0539">Nucleus</keyword>
<evidence type="ECO:0000256" key="4">
    <source>
        <dbReference type="ARBA" id="ARBA00022771"/>
    </source>
</evidence>
<keyword evidence="3 12" id="KW-0479">Metal-binding</keyword>
<evidence type="ECO:0000256" key="9">
    <source>
        <dbReference type="ARBA" id="ARBA00047761"/>
    </source>
</evidence>
<name>A0A1D8N5S4_YARLL</name>
<gene>
    <name evidence="16" type="ORF">B0I71DRAFT_12632</name>
    <name evidence="15" type="ORF">YALI1_B00280g</name>
</gene>
<dbReference type="Gene3D" id="1.25.40.820">
    <property type="match status" value="1"/>
</dbReference>
<evidence type="ECO:0000259" key="14">
    <source>
        <dbReference type="PROSITE" id="PS51479"/>
    </source>
</evidence>
<protein>
    <recommendedName>
        <fullName evidence="12">RNA polymerase II subunit B1 CTD phosphatase RPAP2 homolog</fullName>
        <ecNumber evidence="12">3.1.3.16</ecNumber>
    </recommendedName>
</protein>
<comment type="catalytic activity">
    <reaction evidence="10 12">
        <text>O-phospho-L-threonyl-[protein] + H2O = L-threonyl-[protein] + phosphate</text>
        <dbReference type="Rhea" id="RHEA:47004"/>
        <dbReference type="Rhea" id="RHEA-COMP:11060"/>
        <dbReference type="Rhea" id="RHEA-COMP:11605"/>
        <dbReference type="ChEBI" id="CHEBI:15377"/>
        <dbReference type="ChEBI" id="CHEBI:30013"/>
        <dbReference type="ChEBI" id="CHEBI:43474"/>
        <dbReference type="ChEBI" id="CHEBI:61977"/>
        <dbReference type="EC" id="3.1.3.16"/>
    </reaction>
</comment>
<dbReference type="GO" id="GO:0005737">
    <property type="term" value="C:cytoplasm"/>
    <property type="evidence" value="ECO:0007669"/>
    <property type="project" value="TreeGrafter"/>
</dbReference>
<dbReference type="Proteomes" id="UP000182444">
    <property type="component" value="Chromosome 1B"/>
</dbReference>
<comment type="similarity">
    <text evidence="2 11 12">Belongs to the RPAP2 family.</text>
</comment>
<evidence type="ECO:0000256" key="2">
    <source>
        <dbReference type="ARBA" id="ARBA00005676"/>
    </source>
</evidence>
<evidence type="ECO:0000313" key="15">
    <source>
        <dbReference type="EMBL" id="AOW00989.1"/>
    </source>
</evidence>
<dbReference type="InterPro" id="IPR039693">
    <property type="entry name" value="Rtr1/RPAP2"/>
</dbReference>
<dbReference type="eggNOG" id="KOG4780">
    <property type="taxonomic scope" value="Eukaryota"/>
</dbReference>
<dbReference type="EMBL" id="CP017554">
    <property type="protein sequence ID" value="AOW00989.1"/>
    <property type="molecule type" value="Genomic_DNA"/>
</dbReference>
<dbReference type="GO" id="GO:0043175">
    <property type="term" value="F:RNA polymerase core enzyme binding"/>
    <property type="evidence" value="ECO:0007669"/>
    <property type="project" value="UniProtKB-UniRule"/>
</dbReference>
<keyword evidence="5 12" id="KW-0378">Hydrolase</keyword>
<comment type="function">
    <text evidence="12">Putative RNA polymerase II subunit B1 C-terminal domain (CTD) phosphatase involved in RNA polymerase II transcription regulation.</text>
</comment>
<evidence type="ECO:0000256" key="5">
    <source>
        <dbReference type="ARBA" id="ARBA00022801"/>
    </source>
</evidence>
<feature type="domain" description="RTR1-type" evidence="14">
    <location>
        <begin position="51"/>
        <end position="137"/>
    </location>
</feature>
<dbReference type="RefSeq" id="XP_500341.1">
    <property type="nucleotide sequence ID" value="XM_500341.1"/>
</dbReference>
<dbReference type="VEuPathDB" id="FungiDB:YALI1_B00280g"/>
<evidence type="ECO:0000256" key="3">
    <source>
        <dbReference type="ARBA" id="ARBA00022723"/>
    </source>
</evidence>
<evidence type="ECO:0000256" key="1">
    <source>
        <dbReference type="ARBA" id="ARBA00004123"/>
    </source>
</evidence>
<keyword evidence="7 12" id="KW-0904">Protein phosphatase</keyword>
<dbReference type="PANTHER" id="PTHR14732:SF0">
    <property type="entry name" value="RNA POLYMERASE II SUBUNIT B1 CTD PHOSPHATASE RPAP2-RELATED"/>
    <property type="match status" value="1"/>
</dbReference>
<dbReference type="InterPro" id="IPR007308">
    <property type="entry name" value="Rtr1/RPAP2_dom"/>
</dbReference>
<reference evidence="15 17" key="1">
    <citation type="journal article" date="2016" name="PLoS ONE">
        <title>Sequence Assembly of Yarrowia lipolytica Strain W29/CLIB89 Shows Transposable Element Diversity.</title>
        <authorList>
            <person name="Magnan C."/>
            <person name="Yu J."/>
            <person name="Chang I."/>
            <person name="Jahn E."/>
            <person name="Kanomata Y."/>
            <person name="Wu J."/>
            <person name="Zeller M."/>
            <person name="Oakes M."/>
            <person name="Baldi P."/>
            <person name="Sandmeyer S."/>
        </authorList>
    </citation>
    <scope>NUCLEOTIDE SEQUENCE [LARGE SCALE GENOMIC DNA]</scope>
    <source>
        <strain evidence="15">CLIB89</strain>
        <strain evidence="17">CLIB89(W29)</strain>
    </source>
</reference>
<keyword evidence="4 12" id="KW-0863">Zinc-finger</keyword>
<dbReference type="PANTHER" id="PTHR14732">
    <property type="entry name" value="RNA POLYMERASE II SUBUNIT B1 CTD PHOSPHATASE RPAP2-RELATED"/>
    <property type="match status" value="1"/>
</dbReference>
<dbReference type="OrthoDB" id="2590500at2759"/>
<proteinExistence type="inferred from homology"/>
<dbReference type="EC" id="3.1.3.16" evidence="12"/>
<dbReference type="KEGG" id="yli:2907145"/>
<dbReference type="GO" id="GO:0008420">
    <property type="term" value="F:RNA polymerase II CTD heptapeptide repeat phosphatase activity"/>
    <property type="evidence" value="ECO:0007669"/>
    <property type="project" value="UniProtKB-UniRule"/>
</dbReference>
<dbReference type="GeneID" id="2907145"/>
<comment type="subcellular location">
    <subcellularLocation>
        <location evidence="1 12">Nucleus</location>
    </subcellularLocation>
</comment>
<evidence type="ECO:0000256" key="8">
    <source>
        <dbReference type="ARBA" id="ARBA00023242"/>
    </source>
</evidence>
<evidence type="ECO:0000313" key="18">
    <source>
        <dbReference type="Proteomes" id="UP000256601"/>
    </source>
</evidence>
<dbReference type="Pfam" id="PF04181">
    <property type="entry name" value="RPAP2_Rtr1"/>
    <property type="match status" value="1"/>
</dbReference>
<evidence type="ECO:0000256" key="7">
    <source>
        <dbReference type="ARBA" id="ARBA00022912"/>
    </source>
</evidence>
<comment type="catalytic activity">
    <reaction evidence="9 12">
        <text>O-phospho-L-seryl-[protein] + H2O = L-seryl-[protein] + phosphate</text>
        <dbReference type="Rhea" id="RHEA:20629"/>
        <dbReference type="Rhea" id="RHEA-COMP:9863"/>
        <dbReference type="Rhea" id="RHEA-COMP:11604"/>
        <dbReference type="ChEBI" id="CHEBI:15377"/>
        <dbReference type="ChEBI" id="CHEBI:29999"/>
        <dbReference type="ChEBI" id="CHEBI:43474"/>
        <dbReference type="ChEBI" id="CHEBI:83421"/>
        <dbReference type="EC" id="3.1.3.16"/>
    </reaction>
</comment>
<evidence type="ECO:0000256" key="13">
    <source>
        <dbReference type="SAM" id="MobiDB-lite"/>
    </source>
</evidence>
<evidence type="ECO:0000256" key="11">
    <source>
        <dbReference type="PROSITE-ProRule" id="PRU00812"/>
    </source>
</evidence>
<dbReference type="AlphaFoldDB" id="A0A1D8N5S4"/>
<evidence type="ECO:0000256" key="6">
    <source>
        <dbReference type="ARBA" id="ARBA00022833"/>
    </source>
</evidence>
<evidence type="ECO:0000256" key="10">
    <source>
        <dbReference type="ARBA" id="ARBA00048336"/>
    </source>
</evidence>
<evidence type="ECO:0000256" key="12">
    <source>
        <dbReference type="RuleBase" id="RU367080"/>
    </source>
</evidence>
<sequence length="249" mass="28236">MLQLREEIEKLRTRFGNTGSEPPNLQLSALITIAVIEALSAKKTDIQTFKYASRYLTPEVYDELVGERTYEHICGYPPCGLVPKSASGKNKILGTLAQNQKFDVPWAYLRTFCSKQHYQASQFYRAQLSSDPLDLRGSIWGDYGSCKQYEGSIILLEELTSDAQQGKSMAEIVEGFTQMSLKDPELARMNIPANGDEITKLGKEIQEISLREREDDENDVEPDYESLEDMSSKDKASAIEGYKPRIQWR</sequence>
<evidence type="ECO:0000313" key="17">
    <source>
        <dbReference type="Proteomes" id="UP000182444"/>
    </source>
</evidence>
<evidence type="ECO:0000313" key="16">
    <source>
        <dbReference type="EMBL" id="RDW23452.1"/>
    </source>
</evidence>
<dbReference type="InterPro" id="IPR038534">
    <property type="entry name" value="Rtr1/RPAP2_sf"/>
</dbReference>
<accession>A0A1D8N5S4</accession>